<dbReference type="EMBL" id="BQNB010019047">
    <property type="protein sequence ID" value="GJT81040.1"/>
    <property type="molecule type" value="Genomic_DNA"/>
</dbReference>
<sequence length="235" mass="26508">MSTTKASQDSDYFKDKNCFMQAQESGGSTDEEQLFFCSENNAPILMTIWMIWHSIGTLSVNATPTVKIFLNKGKQIWKPKGKLSDNSLNKTKQIWQPKGKLSDNRKKFTSGKLNCGYQWRPTGKKYALGELCPLTRLPVTCCSKLDLEEEMAPVHNSSGPEPKMMFGQNSSSLVLHQMMSAQISSGLAPQCLKMLDHSSSSLGLHCQKTFEQISSNLVSQMSQRRLWHLLQWPRP</sequence>
<dbReference type="Proteomes" id="UP001151760">
    <property type="component" value="Unassembled WGS sequence"/>
</dbReference>
<reference evidence="1" key="1">
    <citation type="journal article" date="2022" name="Int. J. Mol. Sci.">
        <title>Draft Genome of Tanacetum Coccineum: Genomic Comparison of Closely Related Tanacetum-Family Plants.</title>
        <authorList>
            <person name="Yamashiro T."/>
            <person name="Shiraishi A."/>
            <person name="Nakayama K."/>
            <person name="Satake H."/>
        </authorList>
    </citation>
    <scope>NUCLEOTIDE SEQUENCE</scope>
</reference>
<proteinExistence type="predicted"/>
<keyword evidence="2" id="KW-1185">Reference proteome</keyword>
<evidence type="ECO:0000313" key="1">
    <source>
        <dbReference type="EMBL" id="GJT81040.1"/>
    </source>
</evidence>
<gene>
    <name evidence="1" type="ORF">Tco_1055382</name>
</gene>
<organism evidence="1 2">
    <name type="scientific">Tanacetum coccineum</name>
    <dbReference type="NCBI Taxonomy" id="301880"/>
    <lineage>
        <taxon>Eukaryota</taxon>
        <taxon>Viridiplantae</taxon>
        <taxon>Streptophyta</taxon>
        <taxon>Embryophyta</taxon>
        <taxon>Tracheophyta</taxon>
        <taxon>Spermatophyta</taxon>
        <taxon>Magnoliopsida</taxon>
        <taxon>eudicotyledons</taxon>
        <taxon>Gunneridae</taxon>
        <taxon>Pentapetalae</taxon>
        <taxon>asterids</taxon>
        <taxon>campanulids</taxon>
        <taxon>Asterales</taxon>
        <taxon>Asteraceae</taxon>
        <taxon>Asteroideae</taxon>
        <taxon>Anthemideae</taxon>
        <taxon>Anthemidinae</taxon>
        <taxon>Tanacetum</taxon>
    </lineage>
</organism>
<reference evidence="1" key="2">
    <citation type="submission" date="2022-01" db="EMBL/GenBank/DDBJ databases">
        <authorList>
            <person name="Yamashiro T."/>
            <person name="Shiraishi A."/>
            <person name="Satake H."/>
            <person name="Nakayama K."/>
        </authorList>
    </citation>
    <scope>NUCLEOTIDE SEQUENCE</scope>
</reference>
<evidence type="ECO:0000313" key="2">
    <source>
        <dbReference type="Proteomes" id="UP001151760"/>
    </source>
</evidence>
<comment type="caution">
    <text evidence="1">The sequence shown here is derived from an EMBL/GenBank/DDBJ whole genome shotgun (WGS) entry which is preliminary data.</text>
</comment>
<protein>
    <submittedName>
        <fullName evidence="1">Uncharacterized protein</fullName>
    </submittedName>
</protein>
<accession>A0ABQ5H067</accession>
<name>A0ABQ5H067_9ASTR</name>